<keyword evidence="4" id="KW-0186">Copper</keyword>
<feature type="domain" description="CopC" evidence="8">
    <location>
        <begin position="22"/>
        <end position="113"/>
    </location>
</feature>
<dbReference type="PANTHER" id="PTHR34820:SF4">
    <property type="entry name" value="INNER MEMBRANE PROTEIN YEBZ"/>
    <property type="match status" value="1"/>
</dbReference>
<accession>A0ABW5BUH5</accession>
<evidence type="ECO:0000313" key="10">
    <source>
        <dbReference type="Proteomes" id="UP001597318"/>
    </source>
</evidence>
<evidence type="ECO:0000256" key="7">
    <source>
        <dbReference type="SAM" id="SignalP"/>
    </source>
</evidence>
<gene>
    <name evidence="9" type="ORF">ACFSKK_05935</name>
</gene>
<dbReference type="InterPro" id="IPR014756">
    <property type="entry name" value="Ig_E-set"/>
</dbReference>
<feature type="chain" id="PRO_5046047664" evidence="7">
    <location>
        <begin position="22"/>
        <end position="201"/>
    </location>
</feature>
<evidence type="ECO:0000256" key="1">
    <source>
        <dbReference type="ARBA" id="ARBA00004196"/>
    </source>
</evidence>
<dbReference type="InterPro" id="IPR032694">
    <property type="entry name" value="CopC/D"/>
</dbReference>
<dbReference type="InterPro" id="IPR007348">
    <property type="entry name" value="CopC_dom"/>
</dbReference>
<name>A0ABW5BUH5_9BACI</name>
<evidence type="ECO:0000256" key="4">
    <source>
        <dbReference type="ARBA" id="ARBA00023008"/>
    </source>
</evidence>
<sequence>MKKIILTIVSLLLVLPLAVSAHTTVKTSTPTEGEEITQELTELFIEFAGEIEDQSTMTLTKKTEEQSFDTVTVQGSKLIGTFNRPLTNGSYVLSWQIAAKDGHILTGEIPFTVNLPATEEENTTNKESDTLIDEEAEASSDEESNQNDKEETTSVEEEQTSPQPETNAKEATNNSSFVTIIITILFLLLIGGVWILFRKKR</sequence>
<feature type="region of interest" description="Disordered" evidence="5">
    <location>
        <begin position="115"/>
        <end position="170"/>
    </location>
</feature>
<keyword evidence="6" id="KW-0472">Membrane</keyword>
<evidence type="ECO:0000256" key="6">
    <source>
        <dbReference type="SAM" id="Phobius"/>
    </source>
</evidence>
<keyword evidence="3 7" id="KW-0732">Signal</keyword>
<evidence type="ECO:0000256" key="2">
    <source>
        <dbReference type="ARBA" id="ARBA00022723"/>
    </source>
</evidence>
<reference evidence="10" key="1">
    <citation type="journal article" date="2019" name="Int. J. Syst. Evol. Microbiol.">
        <title>The Global Catalogue of Microorganisms (GCM) 10K type strain sequencing project: providing services to taxonomists for standard genome sequencing and annotation.</title>
        <authorList>
            <consortium name="The Broad Institute Genomics Platform"/>
            <consortium name="The Broad Institute Genome Sequencing Center for Infectious Disease"/>
            <person name="Wu L."/>
            <person name="Ma J."/>
        </authorList>
    </citation>
    <scope>NUCLEOTIDE SEQUENCE [LARGE SCALE GENOMIC DNA]</scope>
    <source>
        <strain evidence="10">CGMCC 1.15474</strain>
    </source>
</reference>
<keyword evidence="10" id="KW-1185">Reference proteome</keyword>
<evidence type="ECO:0000313" key="9">
    <source>
        <dbReference type="EMBL" id="MFD2213254.1"/>
    </source>
</evidence>
<protein>
    <submittedName>
        <fullName evidence="9">Copper resistance protein CopC</fullName>
    </submittedName>
</protein>
<dbReference type="InterPro" id="IPR014755">
    <property type="entry name" value="Cu-Rt/internalin_Ig-like"/>
</dbReference>
<evidence type="ECO:0000256" key="3">
    <source>
        <dbReference type="ARBA" id="ARBA00022729"/>
    </source>
</evidence>
<feature type="compositionally biased region" description="Acidic residues" evidence="5">
    <location>
        <begin position="130"/>
        <end position="145"/>
    </location>
</feature>
<dbReference type="PROSITE" id="PS00430">
    <property type="entry name" value="TONB_DEPENDENT_REC_1"/>
    <property type="match status" value="1"/>
</dbReference>
<proteinExistence type="predicted"/>
<keyword evidence="6" id="KW-0812">Transmembrane</keyword>
<dbReference type="InterPro" id="IPR010916">
    <property type="entry name" value="TonB_box_CS"/>
</dbReference>
<dbReference type="Proteomes" id="UP001597318">
    <property type="component" value="Unassembled WGS sequence"/>
</dbReference>
<dbReference type="SUPFAM" id="SSF81296">
    <property type="entry name" value="E set domains"/>
    <property type="match status" value="1"/>
</dbReference>
<dbReference type="Pfam" id="PF04234">
    <property type="entry name" value="CopC"/>
    <property type="match status" value="1"/>
</dbReference>
<feature type="transmembrane region" description="Helical" evidence="6">
    <location>
        <begin position="177"/>
        <end position="197"/>
    </location>
</feature>
<dbReference type="PANTHER" id="PTHR34820">
    <property type="entry name" value="INNER MEMBRANE PROTEIN YEBZ"/>
    <property type="match status" value="1"/>
</dbReference>
<evidence type="ECO:0000259" key="8">
    <source>
        <dbReference type="Pfam" id="PF04234"/>
    </source>
</evidence>
<dbReference type="Gene3D" id="2.60.40.1220">
    <property type="match status" value="1"/>
</dbReference>
<keyword evidence="2" id="KW-0479">Metal-binding</keyword>
<comment type="subcellular location">
    <subcellularLocation>
        <location evidence="1">Cell envelope</location>
    </subcellularLocation>
</comment>
<comment type="caution">
    <text evidence="9">The sequence shown here is derived from an EMBL/GenBank/DDBJ whole genome shotgun (WGS) entry which is preliminary data.</text>
</comment>
<dbReference type="RefSeq" id="WP_247341192.1">
    <property type="nucleotide sequence ID" value="NZ_CP095550.1"/>
</dbReference>
<evidence type="ECO:0000256" key="5">
    <source>
        <dbReference type="SAM" id="MobiDB-lite"/>
    </source>
</evidence>
<dbReference type="EMBL" id="JBHUIK010000001">
    <property type="protein sequence ID" value="MFD2213254.1"/>
    <property type="molecule type" value="Genomic_DNA"/>
</dbReference>
<organism evidence="9 10">
    <name type="scientific">Metabacillus endolithicus</name>
    <dbReference type="NCBI Taxonomy" id="1535204"/>
    <lineage>
        <taxon>Bacteria</taxon>
        <taxon>Bacillati</taxon>
        <taxon>Bacillota</taxon>
        <taxon>Bacilli</taxon>
        <taxon>Bacillales</taxon>
        <taxon>Bacillaceae</taxon>
        <taxon>Metabacillus</taxon>
    </lineage>
</organism>
<keyword evidence="6" id="KW-1133">Transmembrane helix</keyword>
<feature type="signal peptide" evidence="7">
    <location>
        <begin position="1"/>
        <end position="21"/>
    </location>
</feature>